<evidence type="ECO:0000256" key="3">
    <source>
        <dbReference type="ARBA" id="ARBA00022553"/>
    </source>
</evidence>
<dbReference type="Pfam" id="PF00672">
    <property type="entry name" value="HAMP"/>
    <property type="match status" value="1"/>
</dbReference>
<evidence type="ECO:0000313" key="15">
    <source>
        <dbReference type="Proteomes" id="UP000683139"/>
    </source>
</evidence>
<dbReference type="PANTHER" id="PTHR34220">
    <property type="entry name" value="SENSOR HISTIDINE KINASE YPDA"/>
    <property type="match status" value="1"/>
</dbReference>
<keyword evidence="5 12" id="KW-0812">Transmembrane</keyword>
<dbReference type="InterPro" id="IPR010559">
    <property type="entry name" value="Sig_transdc_His_kin_internal"/>
</dbReference>
<keyword evidence="10" id="KW-0902">Two-component regulatory system</keyword>
<evidence type="ECO:0000256" key="8">
    <source>
        <dbReference type="ARBA" id="ARBA00022840"/>
    </source>
</evidence>
<gene>
    <name evidence="14" type="primary">yesM_10</name>
    <name evidence="14" type="ORF">J40TS1_32670</name>
</gene>
<dbReference type="GO" id="GO:0005524">
    <property type="term" value="F:ATP binding"/>
    <property type="evidence" value="ECO:0007669"/>
    <property type="project" value="UniProtKB-KW"/>
</dbReference>
<dbReference type="InterPro" id="IPR036890">
    <property type="entry name" value="HATPase_C_sf"/>
</dbReference>
<keyword evidence="3" id="KW-0597">Phosphoprotein</keyword>
<keyword evidence="11 12" id="KW-0472">Membrane</keyword>
<feature type="transmembrane region" description="Helical" evidence="12">
    <location>
        <begin position="288"/>
        <end position="308"/>
    </location>
</feature>
<evidence type="ECO:0000259" key="13">
    <source>
        <dbReference type="PROSITE" id="PS50885"/>
    </source>
</evidence>
<keyword evidence="9 12" id="KW-1133">Transmembrane helix</keyword>
<evidence type="ECO:0000256" key="9">
    <source>
        <dbReference type="ARBA" id="ARBA00022989"/>
    </source>
</evidence>
<dbReference type="GO" id="GO:0005886">
    <property type="term" value="C:plasma membrane"/>
    <property type="evidence" value="ECO:0007669"/>
    <property type="project" value="UniProtKB-SubCell"/>
</dbReference>
<evidence type="ECO:0000256" key="12">
    <source>
        <dbReference type="SAM" id="Phobius"/>
    </source>
</evidence>
<dbReference type="PROSITE" id="PS50885">
    <property type="entry name" value="HAMP"/>
    <property type="match status" value="1"/>
</dbReference>
<dbReference type="AlphaFoldDB" id="A0A919YQ50"/>
<dbReference type="RefSeq" id="WP_246563654.1">
    <property type="nucleotide sequence ID" value="NZ_BOSE01000006.1"/>
</dbReference>
<dbReference type="Gene3D" id="6.10.340.10">
    <property type="match status" value="1"/>
</dbReference>
<organism evidence="14 15">
    <name type="scientific">Paenibacillus montaniterrae</name>
    <dbReference type="NCBI Taxonomy" id="429341"/>
    <lineage>
        <taxon>Bacteria</taxon>
        <taxon>Bacillati</taxon>
        <taxon>Bacillota</taxon>
        <taxon>Bacilli</taxon>
        <taxon>Bacillales</taxon>
        <taxon>Paenibacillaceae</taxon>
        <taxon>Paenibacillus</taxon>
    </lineage>
</organism>
<keyword evidence="6" id="KW-0547">Nucleotide-binding</keyword>
<evidence type="ECO:0000256" key="6">
    <source>
        <dbReference type="ARBA" id="ARBA00022741"/>
    </source>
</evidence>
<dbReference type="InterPro" id="IPR003594">
    <property type="entry name" value="HATPase_dom"/>
</dbReference>
<dbReference type="Pfam" id="PF06580">
    <property type="entry name" value="His_kinase"/>
    <property type="match status" value="1"/>
</dbReference>
<keyword evidence="4" id="KW-0808">Transferase</keyword>
<dbReference type="PANTHER" id="PTHR34220:SF11">
    <property type="entry name" value="SENSOR PROTEIN KINASE HPTS"/>
    <property type="match status" value="1"/>
</dbReference>
<dbReference type="InterPro" id="IPR050640">
    <property type="entry name" value="Bact_2-comp_sensor_kinase"/>
</dbReference>
<evidence type="ECO:0000256" key="5">
    <source>
        <dbReference type="ARBA" id="ARBA00022692"/>
    </source>
</evidence>
<evidence type="ECO:0000256" key="2">
    <source>
        <dbReference type="ARBA" id="ARBA00022475"/>
    </source>
</evidence>
<dbReference type="SUPFAM" id="SSF158472">
    <property type="entry name" value="HAMP domain-like"/>
    <property type="match status" value="1"/>
</dbReference>
<dbReference type="Proteomes" id="UP000683139">
    <property type="component" value="Unassembled WGS sequence"/>
</dbReference>
<dbReference type="SUPFAM" id="SSF55874">
    <property type="entry name" value="ATPase domain of HSP90 chaperone/DNA topoisomerase II/histidine kinase"/>
    <property type="match status" value="1"/>
</dbReference>
<evidence type="ECO:0000313" key="14">
    <source>
        <dbReference type="EMBL" id="GIP17625.1"/>
    </source>
</evidence>
<dbReference type="EMBL" id="BOSE01000006">
    <property type="protein sequence ID" value="GIP17625.1"/>
    <property type="molecule type" value="Genomic_DNA"/>
</dbReference>
<comment type="caution">
    <text evidence="14">The sequence shown here is derived from an EMBL/GenBank/DDBJ whole genome shotgun (WGS) entry which is preliminary data.</text>
</comment>
<dbReference type="CDD" id="cd06225">
    <property type="entry name" value="HAMP"/>
    <property type="match status" value="1"/>
</dbReference>
<proteinExistence type="predicted"/>
<dbReference type="GO" id="GO:0000155">
    <property type="term" value="F:phosphorelay sensor kinase activity"/>
    <property type="evidence" value="ECO:0007669"/>
    <property type="project" value="InterPro"/>
</dbReference>
<accession>A0A919YQ50</accession>
<dbReference type="Pfam" id="PF02518">
    <property type="entry name" value="HATPase_c"/>
    <property type="match status" value="1"/>
</dbReference>
<keyword evidence="2" id="KW-1003">Cell membrane</keyword>
<keyword evidence="7 14" id="KW-0418">Kinase</keyword>
<evidence type="ECO:0000256" key="10">
    <source>
        <dbReference type="ARBA" id="ARBA00023012"/>
    </source>
</evidence>
<dbReference type="Gene3D" id="3.30.565.10">
    <property type="entry name" value="Histidine kinase-like ATPase, C-terminal domain"/>
    <property type="match status" value="1"/>
</dbReference>
<keyword evidence="15" id="KW-1185">Reference proteome</keyword>
<reference evidence="14" key="1">
    <citation type="submission" date="2021-03" db="EMBL/GenBank/DDBJ databases">
        <title>Antimicrobial resistance genes in bacteria isolated from Japanese honey, and their potential for conferring macrolide and lincosamide resistance in the American foulbrood pathogen Paenibacillus larvae.</title>
        <authorList>
            <person name="Okamoto M."/>
            <person name="Kumagai M."/>
            <person name="Kanamori H."/>
            <person name="Takamatsu D."/>
        </authorList>
    </citation>
    <scope>NUCLEOTIDE SEQUENCE</scope>
    <source>
        <strain evidence="14">J40TS1</strain>
    </source>
</reference>
<evidence type="ECO:0000256" key="1">
    <source>
        <dbReference type="ARBA" id="ARBA00004651"/>
    </source>
</evidence>
<evidence type="ECO:0000256" key="11">
    <source>
        <dbReference type="ARBA" id="ARBA00023136"/>
    </source>
</evidence>
<feature type="domain" description="HAMP" evidence="13">
    <location>
        <begin position="310"/>
        <end position="363"/>
    </location>
</feature>
<feature type="transmembrane region" description="Helical" evidence="12">
    <location>
        <begin position="21"/>
        <end position="44"/>
    </location>
</feature>
<sequence length="592" mass="68237">MFWISNNLLRKLTWRSIRMKLMAGLLMIVIPLIGFIIYSNVYAIEVVRQQVANSSEDLLTLYRDQLDGRLSEVDNYLIGLMSDTDLSDMAFITDRDERVFAATRLNKEISNSIVRFPVIDGISIYLPKDEQYLYAFRERSALHDRMYIKSHITQEVAHKPIPDQQMQRKWYITKNGDQVFLVRTFILSDHSVISAWINVSSLQTTLDLLGLEDTGAAVLSDHEGNPIVNAAFVHEYGVAIKLDAPSFYLTGEKRTFLAIGEQSTRGEFGLFAFIPDEQILQQLPTLKAISYLLPFGSIIILLIGFMFLRTTLLKPINRLLRTMNLISQGNLDMQIKQYQTSVEFQILNDTFNNMISEIKDLRISVYEEQLKKQKAELQHLQLQIKPHFFINTLNMLYTLARMKDVKKIEEISLCLIQYFRYMFQSNLDFVALKDELQHVRNYLRIQQLRFPDQIVSNIQVQDFLLRTPVPPLIIHTFVENVIKHGITLDEPVRIEIVIELIESPQPNLFIQIRDTGAGFKPGIIESLEQDKRIVDEEGEHIGIWNVKQRLRLMYGQRASVEFFNAASQGAVVNLTLPFKPDLANSMNQGGKA</sequence>
<keyword evidence="8" id="KW-0067">ATP-binding</keyword>
<comment type="subcellular location">
    <subcellularLocation>
        <location evidence="1">Cell membrane</location>
        <topology evidence="1">Multi-pass membrane protein</topology>
    </subcellularLocation>
</comment>
<protein>
    <submittedName>
        <fullName evidence="14">Sensor histidine kinase YesM</fullName>
    </submittedName>
</protein>
<dbReference type="InterPro" id="IPR003660">
    <property type="entry name" value="HAMP_dom"/>
</dbReference>
<evidence type="ECO:0000256" key="7">
    <source>
        <dbReference type="ARBA" id="ARBA00022777"/>
    </source>
</evidence>
<name>A0A919YQ50_9BACL</name>
<dbReference type="SMART" id="SM00304">
    <property type="entry name" value="HAMP"/>
    <property type="match status" value="1"/>
</dbReference>
<evidence type="ECO:0000256" key="4">
    <source>
        <dbReference type="ARBA" id="ARBA00022679"/>
    </source>
</evidence>